<protein>
    <recommendedName>
        <fullName evidence="3">DUF4283 domain-containing protein</fullName>
    </recommendedName>
</protein>
<sequence>MAWIKLLGLLGYMYKRKNLLEIGGMVGSVAKLDLNTDSRTRG</sequence>
<evidence type="ECO:0000313" key="1">
    <source>
        <dbReference type="EMBL" id="MBA0694029.1"/>
    </source>
</evidence>
<gene>
    <name evidence="1" type="ORF">Goari_004363</name>
</gene>
<comment type="caution">
    <text evidence="1">The sequence shown here is derived from an EMBL/GenBank/DDBJ whole genome shotgun (WGS) entry which is preliminary data.</text>
</comment>
<organism evidence="1 2">
    <name type="scientific">Gossypium aridum</name>
    <name type="common">American cotton</name>
    <name type="synonym">Erioxylum aridum</name>
    <dbReference type="NCBI Taxonomy" id="34290"/>
    <lineage>
        <taxon>Eukaryota</taxon>
        <taxon>Viridiplantae</taxon>
        <taxon>Streptophyta</taxon>
        <taxon>Embryophyta</taxon>
        <taxon>Tracheophyta</taxon>
        <taxon>Spermatophyta</taxon>
        <taxon>Magnoliopsida</taxon>
        <taxon>eudicotyledons</taxon>
        <taxon>Gunneridae</taxon>
        <taxon>Pentapetalae</taxon>
        <taxon>rosids</taxon>
        <taxon>malvids</taxon>
        <taxon>Malvales</taxon>
        <taxon>Malvaceae</taxon>
        <taxon>Malvoideae</taxon>
        <taxon>Gossypium</taxon>
    </lineage>
</organism>
<dbReference type="EMBL" id="JABFAA010000010">
    <property type="protein sequence ID" value="MBA0694029.1"/>
    <property type="molecule type" value="Genomic_DNA"/>
</dbReference>
<name>A0A7J8Y4X3_GOSAI</name>
<dbReference type="Proteomes" id="UP000593577">
    <property type="component" value="Unassembled WGS sequence"/>
</dbReference>
<accession>A0A7J8Y4X3</accession>
<evidence type="ECO:0000313" key="2">
    <source>
        <dbReference type="Proteomes" id="UP000593577"/>
    </source>
</evidence>
<proteinExistence type="predicted"/>
<reference evidence="1 2" key="1">
    <citation type="journal article" date="2019" name="Genome Biol. Evol.">
        <title>Insights into the evolution of the New World diploid cottons (Gossypium, subgenus Houzingenia) based on genome sequencing.</title>
        <authorList>
            <person name="Grover C.E."/>
            <person name="Arick M.A. 2nd"/>
            <person name="Thrash A."/>
            <person name="Conover J.L."/>
            <person name="Sanders W.S."/>
            <person name="Peterson D.G."/>
            <person name="Frelichowski J.E."/>
            <person name="Scheffler J.A."/>
            <person name="Scheffler B.E."/>
            <person name="Wendel J.F."/>
        </authorList>
    </citation>
    <scope>NUCLEOTIDE SEQUENCE [LARGE SCALE GENOMIC DNA]</scope>
    <source>
        <strain evidence="1">185</strain>
        <tissue evidence="1">Leaf</tissue>
    </source>
</reference>
<feature type="non-terminal residue" evidence="1">
    <location>
        <position position="42"/>
    </location>
</feature>
<keyword evidence="2" id="KW-1185">Reference proteome</keyword>
<evidence type="ECO:0008006" key="3">
    <source>
        <dbReference type="Google" id="ProtNLM"/>
    </source>
</evidence>
<dbReference type="AlphaFoldDB" id="A0A7J8Y4X3"/>